<comment type="similarity">
    <text evidence="3">Belongs to the SMC family. SMC5 subfamily.</text>
</comment>
<name>A0A6G1G3M3_9PEZI</name>
<feature type="domain" description="RecF/RecN/SMC N-terminal" evidence="12">
    <location>
        <begin position="88"/>
        <end position="1087"/>
    </location>
</feature>
<evidence type="ECO:0000313" key="15">
    <source>
        <dbReference type="RefSeq" id="XP_033534284.1"/>
    </source>
</evidence>
<dbReference type="GO" id="GO:0005524">
    <property type="term" value="F:ATP binding"/>
    <property type="evidence" value="ECO:0007669"/>
    <property type="project" value="UniProtKB-KW"/>
</dbReference>
<feature type="coiled-coil region" evidence="10">
    <location>
        <begin position="827"/>
        <end position="875"/>
    </location>
</feature>
<gene>
    <name evidence="13 15" type="ORF">P152DRAFT_345187</name>
</gene>
<dbReference type="AlphaFoldDB" id="A0A6G1G3M3"/>
<accession>A0A6G1G3M3</accession>
<reference evidence="13 15" key="1">
    <citation type="submission" date="2020-01" db="EMBL/GenBank/DDBJ databases">
        <authorList>
            <consortium name="DOE Joint Genome Institute"/>
            <person name="Haridas S."/>
            <person name="Albert R."/>
            <person name="Binder M."/>
            <person name="Bloem J."/>
            <person name="Labutti K."/>
            <person name="Salamov A."/>
            <person name="Andreopoulos B."/>
            <person name="Baker S.E."/>
            <person name="Barry K."/>
            <person name="Bills G."/>
            <person name="Bluhm B.H."/>
            <person name="Cannon C."/>
            <person name="Castanera R."/>
            <person name="Culley D.E."/>
            <person name="Daum C."/>
            <person name="Ezra D."/>
            <person name="Gonzalez J.B."/>
            <person name="Henrissat B."/>
            <person name="Kuo A."/>
            <person name="Liang C."/>
            <person name="Lipzen A."/>
            <person name="Lutzoni F."/>
            <person name="Magnuson J."/>
            <person name="Mondo S."/>
            <person name="Nolan M."/>
            <person name="Ohm R."/>
            <person name="Pangilinan J."/>
            <person name="Park H.-J."/>
            <person name="Ramirez L."/>
            <person name="Alfaro M."/>
            <person name="Sun H."/>
            <person name="Tritt A."/>
            <person name="Yoshinaga Y."/>
            <person name="Zwiers L.-H."/>
            <person name="Turgeon B.G."/>
            <person name="Goodwin S.B."/>
            <person name="Spatafora J.W."/>
            <person name="Crous P.W."/>
            <person name="Grigoriev I.V."/>
        </authorList>
    </citation>
    <scope>NUCLEOTIDE SEQUENCE</scope>
    <source>
        <strain evidence="13 15">CBS 781.70</strain>
    </source>
</reference>
<reference evidence="15" key="2">
    <citation type="submission" date="2020-04" db="EMBL/GenBank/DDBJ databases">
        <authorList>
            <consortium name="NCBI Genome Project"/>
        </authorList>
    </citation>
    <scope>NUCLEOTIDE SEQUENCE</scope>
    <source>
        <strain evidence="15">CBS 781.70</strain>
    </source>
</reference>
<evidence type="ECO:0000256" key="2">
    <source>
        <dbReference type="ARBA" id="ARBA00004286"/>
    </source>
</evidence>
<evidence type="ECO:0000256" key="5">
    <source>
        <dbReference type="ARBA" id="ARBA00022454"/>
    </source>
</evidence>
<dbReference type="InterPro" id="IPR027417">
    <property type="entry name" value="P-loop_NTPase"/>
</dbReference>
<evidence type="ECO:0000256" key="9">
    <source>
        <dbReference type="ARBA" id="ARBA00023242"/>
    </source>
</evidence>
<keyword evidence="6" id="KW-0547">Nucleotide-binding</keyword>
<keyword evidence="14" id="KW-1185">Reference proteome</keyword>
<evidence type="ECO:0000256" key="8">
    <source>
        <dbReference type="ARBA" id="ARBA00023054"/>
    </source>
</evidence>
<feature type="compositionally biased region" description="Low complexity" evidence="11">
    <location>
        <begin position="264"/>
        <end position="273"/>
    </location>
</feature>
<dbReference type="Pfam" id="PF02463">
    <property type="entry name" value="SMC_N"/>
    <property type="match status" value="1"/>
</dbReference>
<dbReference type="FunFam" id="3.40.50.300:FF:001301">
    <property type="entry name" value="Structural maintenance of chromosomes 5"/>
    <property type="match status" value="1"/>
</dbReference>
<evidence type="ECO:0000256" key="11">
    <source>
        <dbReference type="SAM" id="MobiDB-lite"/>
    </source>
</evidence>
<proteinExistence type="inferred from homology"/>
<dbReference type="RefSeq" id="XP_033534284.1">
    <property type="nucleotide sequence ID" value="XM_033675362.1"/>
</dbReference>
<protein>
    <recommendedName>
        <fullName evidence="4">Structural maintenance of chromosomes protein 5</fullName>
    </recommendedName>
</protein>
<feature type="region of interest" description="Disordered" evidence="11">
    <location>
        <begin position="259"/>
        <end position="291"/>
    </location>
</feature>
<feature type="compositionally biased region" description="Acidic residues" evidence="11">
    <location>
        <begin position="16"/>
        <end position="25"/>
    </location>
</feature>
<keyword evidence="7" id="KW-0067">ATP-binding</keyword>
<evidence type="ECO:0000259" key="12">
    <source>
        <dbReference type="Pfam" id="PF02463"/>
    </source>
</evidence>
<organism evidence="13">
    <name type="scientific">Eremomyces bilateralis CBS 781.70</name>
    <dbReference type="NCBI Taxonomy" id="1392243"/>
    <lineage>
        <taxon>Eukaryota</taxon>
        <taxon>Fungi</taxon>
        <taxon>Dikarya</taxon>
        <taxon>Ascomycota</taxon>
        <taxon>Pezizomycotina</taxon>
        <taxon>Dothideomycetes</taxon>
        <taxon>Dothideomycetes incertae sedis</taxon>
        <taxon>Eremomycetales</taxon>
        <taxon>Eremomycetaceae</taxon>
        <taxon>Eremomyces</taxon>
    </lineage>
</organism>
<evidence type="ECO:0000256" key="3">
    <source>
        <dbReference type="ARBA" id="ARBA00010171"/>
    </source>
</evidence>
<evidence type="ECO:0000256" key="4">
    <source>
        <dbReference type="ARBA" id="ARBA00018687"/>
    </source>
</evidence>
<dbReference type="SUPFAM" id="SSF52540">
    <property type="entry name" value="P-loop containing nucleoside triphosphate hydrolases"/>
    <property type="match status" value="2"/>
</dbReference>
<dbReference type="GeneID" id="54415932"/>
<dbReference type="GO" id="GO:0003697">
    <property type="term" value="F:single-stranded DNA binding"/>
    <property type="evidence" value="ECO:0007669"/>
    <property type="project" value="TreeGrafter"/>
</dbReference>
<evidence type="ECO:0000313" key="13">
    <source>
        <dbReference type="EMBL" id="KAF1812653.1"/>
    </source>
</evidence>
<sequence length="1134" mass="130054">MPGIQLPQRRPRAILSDDEDLDDADDAHSLVSSASSASKRARLTRGDDTQISRDSVLPESYRTMPRASPDNFANADVPHADVYHPGSIVRIKLTNFVTYTSAEFHLGPSLNMVIGPNGTGKSTLVCAICLGLGWSPNNLGRAKEVGEFVKHGSPEGEIEVELSAGPAQKGVNPIIRRLIKKDGNKSHWSLNGKNTNQTSIMNLAKSFSIQIDNLCQFLPQDRVVEFAQMHPIDMLASTQKAAAEPYMLEWHNELKELRTKQKDMQSSSQSSKDTLADLKVRQNQTRGEVDRYQEREAHMKKAKLYEKFRPAVKYNDARARYKAAKAHSKAAANDLKDLKQRVQPALEAMKEKEGYAKDIKTAVAKKKRVVLKQEERATKLFGEQQSILDKLTKCENDRKAAIQLEKSRKQQLQKHQEELKRLRRDYDEHPPDYNLEHFQGPLREKRDRKSEVDRMLRTIRGELEEIAGKARPERQKMQALNDRLNGLKSQAGQKMERLKSYSKDTHTAWEWIKANRDKFTGPVYGPALLECSVKDQKHADLLEASLQKMDILGITCTNVNDFKTLQQHLFSRELALTDVVIRTAKQEMNYWRSPCSADQLRSLGLEGYLIDLLEGPEAVLSGLCDSSKLHKTCYSMRDLSEQEFERLQTNRDVSSWVTPRQSVQVIRRAEYGPSAVSTSTRPVRPARFWTDKVDLSAEQEINRQLREVAAEVAEYTEQHRLKKGELDGLAAEQQNLHKDIQNIQKDKDRAQRQYGEWQALPNKIANVEDKIKDLKTRADDVMQTVHENNRKYNSLVLQKGESALEYAHQVASLRNLHQKLVEVQIWQIEAESDLEVLKERNRSINQQLKDADAQLTILQRESEAIKKEAHALSNQYQQIHDSLTDDERELFEEMSGAGLTMEQLDVDIEGLKTRIELIGERNPGIIKQFEKREQDIRNLEHKLETWERQLEESETKITEIRQKWEPELDTLIAKINDAYAHNFERIGCAGQVSVYKDEDFSKWEIRIYVKFREHEELSLLDSHRQSGGERSVSTIFYLMALQTLARSPFRVVDEINQGMDPRNERTVHERMVDIACAEHTSQYFLITPKLLTGLKYHPRMKLHVINSGEYVPGDLHDLNFKNCVEKALTLKGLA</sequence>
<dbReference type="Proteomes" id="UP000504638">
    <property type="component" value="Unplaced"/>
</dbReference>
<keyword evidence="5" id="KW-0158">Chromosome</keyword>
<dbReference type="PANTHER" id="PTHR45916:SF1">
    <property type="entry name" value="STRUCTURAL MAINTENANCE OF CHROMOSOMES PROTEIN 5"/>
    <property type="match status" value="1"/>
</dbReference>
<evidence type="ECO:0000256" key="1">
    <source>
        <dbReference type="ARBA" id="ARBA00004123"/>
    </source>
</evidence>
<dbReference type="GO" id="GO:0005634">
    <property type="term" value="C:nucleus"/>
    <property type="evidence" value="ECO:0007669"/>
    <property type="project" value="UniProtKB-SubCell"/>
</dbReference>
<keyword evidence="8 10" id="KW-0175">Coiled coil</keyword>
<evidence type="ECO:0000313" key="14">
    <source>
        <dbReference type="Proteomes" id="UP000504638"/>
    </source>
</evidence>
<dbReference type="OrthoDB" id="10254973at2759"/>
<evidence type="ECO:0000256" key="7">
    <source>
        <dbReference type="ARBA" id="ARBA00022840"/>
    </source>
</evidence>
<reference evidence="15" key="3">
    <citation type="submission" date="2025-04" db="UniProtKB">
        <authorList>
            <consortium name="RefSeq"/>
        </authorList>
    </citation>
    <scope>IDENTIFICATION</scope>
    <source>
        <strain evidence="15">CBS 781.70</strain>
    </source>
</reference>
<feature type="region of interest" description="Disordered" evidence="11">
    <location>
        <begin position="1"/>
        <end position="69"/>
    </location>
</feature>
<feature type="coiled-coil region" evidence="10">
    <location>
        <begin position="402"/>
        <end position="429"/>
    </location>
</feature>
<dbReference type="GO" id="GO:0000724">
    <property type="term" value="P:double-strand break repair via homologous recombination"/>
    <property type="evidence" value="ECO:0007669"/>
    <property type="project" value="TreeGrafter"/>
</dbReference>
<keyword evidence="9" id="KW-0539">Nucleus</keyword>
<feature type="coiled-coil region" evidence="10">
    <location>
        <begin position="698"/>
        <end position="784"/>
    </location>
</feature>
<evidence type="ECO:0000256" key="10">
    <source>
        <dbReference type="SAM" id="Coils"/>
    </source>
</evidence>
<feature type="compositionally biased region" description="Low complexity" evidence="11">
    <location>
        <begin position="29"/>
        <end position="38"/>
    </location>
</feature>
<evidence type="ECO:0000256" key="6">
    <source>
        <dbReference type="ARBA" id="ARBA00022741"/>
    </source>
</evidence>
<comment type="subcellular location">
    <subcellularLocation>
        <location evidence="2">Chromosome</location>
    </subcellularLocation>
    <subcellularLocation>
        <location evidence="1">Nucleus</location>
    </subcellularLocation>
</comment>
<feature type="coiled-coil region" evidence="10">
    <location>
        <begin position="929"/>
        <end position="963"/>
    </location>
</feature>
<dbReference type="GO" id="GO:0030915">
    <property type="term" value="C:Smc5-Smc6 complex"/>
    <property type="evidence" value="ECO:0007669"/>
    <property type="project" value="TreeGrafter"/>
</dbReference>
<dbReference type="Gene3D" id="3.40.50.300">
    <property type="entry name" value="P-loop containing nucleotide triphosphate hydrolases"/>
    <property type="match status" value="2"/>
</dbReference>
<dbReference type="EMBL" id="ML975157">
    <property type="protein sequence ID" value="KAF1812653.1"/>
    <property type="molecule type" value="Genomic_DNA"/>
</dbReference>
<dbReference type="InterPro" id="IPR003395">
    <property type="entry name" value="RecF/RecN/SMC_N"/>
</dbReference>
<dbReference type="GO" id="GO:0016787">
    <property type="term" value="F:hydrolase activity"/>
    <property type="evidence" value="ECO:0007669"/>
    <property type="project" value="UniProtKB-KW"/>
</dbReference>
<dbReference type="PANTHER" id="PTHR45916">
    <property type="entry name" value="STRUCTURAL MAINTENANCE OF CHROMOSOMES PROTEIN 5"/>
    <property type="match status" value="1"/>
</dbReference>
<keyword evidence="13 15" id="KW-0378">Hydrolase</keyword>